<sequence>MSEPQIIRALTLNCWGLWLISQKRRERIEKLAIELKKGRYDVVSIEELWVRDDFEHIKEVCDDVFPYAHDFAGGMVGSGCCVFSRWPIIDVGYCRFTLNGFAHRVDHCDWYGGKLVGMCVIQKDDYIIKLYTTHMHAMYAPSHQPAKDQYASHRLTQSYELSEYVRHTSSDADLVLIMGDLNSEPHALSFKVIHKNSDVLDSWETRLNKDEKFEVLSEAEGNTIETRENSHTDVKSLHYPIYPNGMRIDYILYRAGRNRTVTCTEARVALSRKIPGTDMNYSDHNGYEAFFELRPQTEKERLEEESKDEDLETKINVLTDLFNKIQTSRIQGHTSKKLNIAAFLVGFYLLLIIFIGAFWDSSALRGVTASLIVSMGWFYSIYKLIFVYGEVNTLRNVEDSIGMRRNHFLRRAEAVKAKVKVLPPTVMSEPIIPENV</sequence>
<dbReference type="InterPro" id="IPR005135">
    <property type="entry name" value="Endo/exonuclease/phosphatase"/>
</dbReference>
<keyword evidence="9" id="KW-0460">Magnesium</keyword>
<dbReference type="Gene3D" id="3.60.10.10">
    <property type="entry name" value="Endonuclease/exonuclease/phosphatase"/>
    <property type="match status" value="1"/>
</dbReference>
<evidence type="ECO:0000313" key="17">
    <source>
        <dbReference type="Proteomes" id="UP001152320"/>
    </source>
</evidence>
<dbReference type="InterPro" id="IPR036691">
    <property type="entry name" value="Endo/exonu/phosph_ase_sf"/>
</dbReference>
<dbReference type="OrthoDB" id="387657at2759"/>
<keyword evidence="7" id="KW-0479">Metal-binding</keyword>
<comment type="subcellular location">
    <subcellularLocation>
        <location evidence="1">Membrane</location>
        <topology evidence="1">Multi-pass membrane protein</topology>
    </subcellularLocation>
</comment>
<dbReference type="GO" id="GO:0046872">
    <property type="term" value="F:metal ion binding"/>
    <property type="evidence" value="ECO:0007669"/>
    <property type="project" value="UniProtKB-KW"/>
</dbReference>
<evidence type="ECO:0000256" key="8">
    <source>
        <dbReference type="ARBA" id="ARBA00022801"/>
    </source>
</evidence>
<comment type="caution">
    <text evidence="16">The sequence shown here is derived from an EMBL/GenBank/DDBJ whole genome shotgun (WGS) entry which is preliminary data.</text>
</comment>
<organism evidence="16 17">
    <name type="scientific">Holothuria leucospilota</name>
    <name type="common">Black long sea cucumber</name>
    <name type="synonym">Mertensiothuria leucospilota</name>
    <dbReference type="NCBI Taxonomy" id="206669"/>
    <lineage>
        <taxon>Eukaryota</taxon>
        <taxon>Metazoa</taxon>
        <taxon>Echinodermata</taxon>
        <taxon>Eleutherozoa</taxon>
        <taxon>Echinozoa</taxon>
        <taxon>Holothuroidea</taxon>
        <taxon>Aspidochirotacea</taxon>
        <taxon>Aspidochirotida</taxon>
        <taxon>Holothuriidae</taxon>
        <taxon>Holothuria</taxon>
    </lineage>
</organism>
<evidence type="ECO:0000256" key="10">
    <source>
        <dbReference type="ARBA" id="ARBA00022919"/>
    </source>
</evidence>
<keyword evidence="6 14" id="KW-0812">Transmembrane</keyword>
<keyword evidence="17" id="KW-1185">Reference proteome</keyword>
<keyword evidence="13 14" id="KW-0472">Membrane</keyword>
<feature type="transmembrane region" description="Helical" evidence="14">
    <location>
        <begin position="338"/>
        <end position="359"/>
    </location>
</feature>
<feature type="transmembrane region" description="Helical" evidence="14">
    <location>
        <begin position="365"/>
        <end position="385"/>
    </location>
</feature>
<feature type="domain" description="Endonuclease/exonuclease/phosphatase" evidence="15">
    <location>
        <begin position="10"/>
        <end position="284"/>
    </location>
</feature>
<evidence type="ECO:0000313" key="16">
    <source>
        <dbReference type="EMBL" id="KAJ8032626.1"/>
    </source>
</evidence>
<dbReference type="Pfam" id="PF03372">
    <property type="entry name" value="Exo_endo_phos"/>
    <property type="match status" value="1"/>
</dbReference>
<keyword evidence="8" id="KW-0378">Hydrolase</keyword>
<dbReference type="AlphaFoldDB" id="A0A9Q1H522"/>
<comment type="similarity">
    <text evidence="4">Belongs to the neutral sphingomyelinase family.</text>
</comment>
<dbReference type="EC" id="3.1.4.12" evidence="5"/>
<evidence type="ECO:0000256" key="5">
    <source>
        <dbReference type="ARBA" id="ARBA00012369"/>
    </source>
</evidence>
<evidence type="ECO:0000256" key="13">
    <source>
        <dbReference type="ARBA" id="ARBA00023136"/>
    </source>
</evidence>
<accession>A0A9Q1H522</accession>
<dbReference type="InterPro" id="IPR038772">
    <property type="entry name" value="Sph/SMPD2-like"/>
</dbReference>
<proteinExistence type="inferred from homology"/>
<keyword evidence="12" id="KW-0443">Lipid metabolism</keyword>
<evidence type="ECO:0000256" key="7">
    <source>
        <dbReference type="ARBA" id="ARBA00022723"/>
    </source>
</evidence>
<dbReference type="PANTHER" id="PTHR16320">
    <property type="entry name" value="SPHINGOMYELINASE FAMILY MEMBER"/>
    <property type="match status" value="1"/>
</dbReference>
<dbReference type="GO" id="GO:0004767">
    <property type="term" value="F:sphingomyelin phosphodiesterase activity"/>
    <property type="evidence" value="ECO:0007669"/>
    <property type="project" value="UniProtKB-EC"/>
</dbReference>
<name>A0A9Q1H522_HOLLE</name>
<dbReference type="GO" id="GO:0016020">
    <property type="term" value="C:membrane"/>
    <property type="evidence" value="ECO:0007669"/>
    <property type="project" value="UniProtKB-SubCell"/>
</dbReference>
<dbReference type="PANTHER" id="PTHR16320:SF24">
    <property type="entry name" value="PHOSPHODIESTERASE, PUTATIVE-RELATED"/>
    <property type="match status" value="1"/>
</dbReference>
<reference evidence="16" key="1">
    <citation type="submission" date="2021-10" db="EMBL/GenBank/DDBJ databases">
        <title>Tropical sea cucumber genome reveals ecological adaptation and Cuvierian tubules defense mechanism.</title>
        <authorList>
            <person name="Chen T."/>
        </authorList>
    </citation>
    <scope>NUCLEOTIDE SEQUENCE</scope>
    <source>
        <strain evidence="16">Nanhai2018</strain>
        <tissue evidence="16">Muscle</tissue>
    </source>
</reference>
<gene>
    <name evidence="16" type="ORF">HOLleu_26196</name>
</gene>
<protein>
    <recommendedName>
        <fullName evidence="5">sphingomyelin phosphodiesterase</fullName>
        <ecNumber evidence="5">3.1.4.12</ecNumber>
    </recommendedName>
</protein>
<dbReference type="SUPFAM" id="SSF56219">
    <property type="entry name" value="DNase I-like"/>
    <property type="match status" value="1"/>
</dbReference>
<evidence type="ECO:0000256" key="12">
    <source>
        <dbReference type="ARBA" id="ARBA00023098"/>
    </source>
</evidence>
<evidence type="ECO:0000256" key="1">
    <source>
        <dbReference type="ARBA" id="ARBA00004141"/>
    </source>
</evidence>
<comment type="pathway">
    <text evidence="2">Lipid metabolism; sphingolipid metabolism.</text>
</comment>
<keyword evidence="11 14" id="KW-1133">Transmembrane helix</keyword>
<evidence type="ECO:0000256" key="9">
    <source>
        <dbReference type="ARBA" id="ARBA00022842"/>
    </source>
</evidence>
<dbReference type="Proteomes" id="UP001152320">
    <property type="component" value="Chromosome 12"/>
</dbReference>
<dbReference type="EMBL" id="JAIZAY010000012">
    <property type="protein sequence ID" value="KAJ8032626.1"/>
    <property type="molecule type" value="Genomic_DNA"/>
</dbReference>
<evidence type="ECO:0000256" key="4">
    <source>
        <dbReference type="ARBA" id="ARBA00006335"/>
    </source>
</evidence>
<evidence type="ECO:0000259" key="15">
    <source>
        <dbReference type="Pfam" id="PF03372"/>
    </source>
</evidence>
<comment type="pathway">
    <text evidence="3">Sphingolipid metabolism.</text>
</comment>
<evidence type="ECO:0000256" key="14">
    <source>
        <dbReference type="SAM" id="Phobius"/>
    </source>
</evidence>
<evidence type="ECO:0000256" key="11">
    <source>
        <dbReference type="ARBA" id="ARBA00022989"/>
    </source>
</evidence>
<dbReference type="GO" id="GO:0006665">
    <property type="term" value="P:sphingolipid metabolic process"/>
    <property type="evidence" value="ECO:0007669"/>
    <property type="project" value="UniProtKB-KW"/>
</dbReference>
<evidence type="ECO:0000256" key="6">
    <source>
        <dbReference type="ARBA" id="ARBA00022692"/>
    </source>
</evidence>
<evidence type="ECO:0000256" key="2">
    <source>
        <dbReference type="ARBA" id="ARBA00004760"/>
    </source>
</evidence>
<evidence type="ECO:0000256" key="3">
    <source>
        <dbReference type="ARBA" id="ARBA00004991"/>
    </source>
</evidence>
<keyword evidence="10" id="KW-0746">Sphingolipid metabolism</keyword>